<accession>A0AAJ0HXF4</accession>
<sequence length="106" mass="11554">MMLPWIGWLGFNGGSALGGNMRAGSACTGALLVSDSVGVRAPRPGFGRKAHDRFLVYAKHTSLSHLRTPRLLSDSFSFCLGTHLPTTAWPNDFGNQRLEVREIDEP</sequence>
<comment type="caution">
    <text evidence="2">The sequence shown here is derived from an EMBL/GenBank/DDBJ whole genome shotgun (WGS) entry which is preliminary data.</text>
</comment>
<name>A0AAJ0HXF4_9PEZI</name>
<feature type="signal peptide" evidence="1">
    <location>
        <begin position="1"/>
        <end position="18"/>
    </location>
</feature>
<feature type="chain" id="PRO_5042468669" description="Secreted protein" evidence="1">
    <location>
        <begin position="19"/>
        <end position="106"/>
    </location>
</feature>
<evidence type="ECO:0008006" key="4">
    <source>
        <dbReference type="Google" id="ProtNLM"/>
    </source>
</evidence>
<dbReference type="AlphaFoldDB" id="A0AAJ0HXF4"/>
<reference evidence="2" key="2">
    <citation type="submission" date="2023-06" db="EMBL/GenBank/DDBJ databases">
        <authorList>
            <consortium name="Lawrence Berkeley National Laboratory"/>
            <person name="Haridas S."/>
            <person name="Hensen N."/>
            <person name="Bonometti L."/>
            <person name="Westerberg I."/>
            <person name="Brannstrom I.O."/>
            <person name="Guillou S."/>
            <person name="Cros-Aarteil S."/>
            <person name="Calhoun S."/>
            <person name="Kuo A."/>
            <person name="Mondo S."/>
            <person name="Pangilinan J."/>
            <person name="Riley R."/>
            <person name="Labutti K."/>
            <person name="Andreopoulos B."/>
            <person name="Lipzen A."/>
            <person name="Chen C."/>
            <person name="Yanf M."/>
            <person name="Daum C."/>
            <person name="Ng V."/>
            <person name="Clum A."/>
            <person name="Steindorff A."/>
            <person name="Ohm R."/>
            <person name="Martin F."/>
            <person name="Silar P."/>
            <person name="Natvig D."/>
            <person name="Lalanne C."/>
            <person name="Gautier V."/>
            <person name="Ament-Velasquez S.L."/>
            <person name="Kruys A."/>
            <person name="Hutchinson M.I."/>
            <person name="Powell A.J."/>
            <person name="Barry K."/>
            <person name="Miller A.N."/>
            <person name="Grigoriev I.V."/>
            <person name="Debuchy R."/>
            <person name="Gladieux P."/>
            <person name="Thoren M.H."/>
            <person name="Johannesson H."/>
        </authorList>
    </citation>
    <scope>NUCLEOTIDE SEQUENCE</scope>
    <source>
        <strain evidence="2">CBS 955.72</strain>
    </source>
</reference>
<protein>
    <recommendedName>
        <fullName evidence="4">Secreted protein</fullName>
    </recommendedName>
</protein>
<gene>
    <name evidence="2" type="ORF">B0T25DRAFT_530226</name>
</gene>
<organism evidence="2 3">
    <name type="scientific">Lasiosphaeria hispida</name>
    <dbReference type="NCBI Taxonomy" id="260671"/>
    <lineage>
        <taxon>Eukaryota</taxon>
        <taxon>Fungi</taxon>
        <taxon>Dikarya</taxon>
        <taxon>Ascomycota</taxon>
        <taxon>Pezizomycotina</taxon>
        <taxon>Sordariomycetes</taxon>
        <taxon>Sordariomycetidae</taxon>
        <taxon>Sordariales</taxon>
        <taxon>Lasiosphaeriaceae</taxon>
        <taxon>Lasiosphaeria</taxon>
    </lineage>
</organism>
<reference evidence="2" key="1">
    <citation type="journal article" date="2023" name="Mol. Phylogenet. Evol.">
        <title>Genome-scale phylogeny and comparative genomics of the fungal order Sordariales.</title>
        <authorList>
            <person name="Hensen N."/>
            <person name="Bonometti L."/>
            <person name="Westerberg I."/>
            <person name="Brannstrom I.O."/>
            <person name="Guillou S."/>
            <person name="Cros-Aarteil S."/>
            <person name="Calhoun S."/>
            <person name="Haridas S."/>
            <person name="Kuo A."/>
            <person name="Mondo S."/>
            <person name="Pangilinan J."/>
            <person name="Riley R."/>
            <person name="LaButti K."/>
            <person name="Andreopoulos B."/>
            <person name="Lipzen A."/>
            <person name="Chen C."/>
            <person name="Yan M."/>
            <person name="Daum C."/>
            <person name="Ng V."/>
            <person name="Clum A."/>
            <person name="Steindorff A."/>
            <person name="Ohm R.A."/>
            <person name="Martin F."/>
            <person name="Silar P."/>
            <person name="Natvig D.O."/>
            <person name="Lalanne C."/>
            <person name="Gautier V."/>
            <person name="Ament-Velasquez S.L."/>
            <person name="Kruys A."/>
            <person name="Hutchinson M.I."/>
            <person name="Powell A.J."/>
            <person name="Barry K."/>
            <person name="Miller A.N."/>
            <person name="Grigoriev I.V."/>
            <person name="Debuchy R."/>
            <person name="Gladieux P."/>
            <person name="Hiltunen Thoren M."/>
            <person name="Johannesson H."/>
        </authorList>
    </citation>
    <scope>NUCLEOTIDE SEQUENCE</scope>
    <source>
        <strain evidence="2">CBS 955.72</strain>
    </source>
</reference>
<evidence type="ECO:0000256" key="1">
    <source>
        <dbReference type="SAM" id="SignalP"/>
    </source>
</evidence>
<proteinExistence type="predicted"/>
<dbReference type="EMBL" id="JAUIQD010000001">
    <property type="protein sequence ID" value="KAK3364453.1"/>
    <property type="molecule type" value="Genomic_DNA"/>
</dbReference>
<keyword evidence="1" id="KW-0732">Signal</keyword>
<dbReference type="SUPFAM" id="SSF111352">
    <property type="entry name" value="Ammonium transporter"/>
    <property type="match status" value="1"/>
</dbReference>
<keyword evidence="3" id="KW-1185">Reference proteome</keyword>
<dbReference type="Proteomes" id="UP001275084">
    <property type="component" value="Unassembled WGS sequence"/>
</dbReference>
<evidence type="ECO:0000313" key="3">
    <source>
        <dbReference type="Proteomes" id="UP001275084"/>
    </source>
</evidence>
<evidence type="ECO:0000313" key="2">
    <source>
        <dbReference type="EMBL" id="KAK3364453.1"/>
    </source>
</evidence>